<keyword evidence="2" id="KW-1185">Reference proteome</keyword>
<accession>A0A397GQX1</accession>
<sequence>MSNIFKSIHKAFETKVQKIARKCGKAPEDLPMILQDEHTAKVVLHAMKACQFQDDPGLIIQWNERGFNDVPNAPGFRNGVPGQTKQALINHFVNNGATNVYDLNLVFMFENPDKLADCEIIIPVWARHQPGIPDVCSAICRIDKITDTTYSTERFLHAFNR</sequence>
<gene>
    <name evidence="1" type="ORF">Glove_499g46</name>
</gene>
<protein>
    <submittedName>
        <fullName evidence="1">Uncharacterized protein</fullName>
    </submittedName>
</protein>
<dbReference type="EMBL" id="PQFF01000432">
    <property type="protein sequence ID" value="RHZ50420.1"/>
    <property type="molecule type" value="Genomic_DNA"/>
</dbReference>
<evidence type="ECO:0000313" key="1">
    <source>
        <dbReference type="EMBL" id="RHZ50420.1"/>
    </source>
</evidence>
<dbReference type="Proteomes" id="UP000266861">
    <property type="component" value="Unassembled WGS sequence"/>
</dbReference>
<organism evidence="1 2">
    <name type="scientific">Diversispora epigaea</name>
    <dbReference type="NCBI Taxonomy" id="1348612"/>
    <lineage>
        <taxon>Eukaryota</taxon>
        <taxon>Fungi</taxon>
        <taxon>Fungi incertae sedis</taxon>
        <taxon>Mucoromycota</taxon>
        <taxon>Glomeromycotina</taxon>
        <taxon>Glomeromycetes</taxon>
        <taxon>Diversisporales</taxon>
        <taxon>Diversisporaceae</taxon>
        <taxon>Diversispora</taxon>
    </lineage>
</organism>
<evidence type="ECO:0000313" key="2">
    <source>
        <dbReference type="Proteomes" id="UP000266861"/>
    </source>
</evidence>
<name>A0A397GQX1_9GLOM</name>
<comment type="caution">
    <text evidence="1">The sequence shown here is derived from an EMBL/GenBank/DDBJ whole genome shotgun (WGS) entry which is preliminary data.</text>
</comment>
<dbReference type="OrthoDB" id="2436378at2759"/>
<reference evidence="1 2" key="1">
    <citation type="submission" date="2018-08" db="EMBL/GenBank/DDBJ databases">
        <title>Genome and evolution of the arbuscular mycorrhizal fungus Diversispora epigaea (formerly Glomus versiforme) and its bacterial endosymbionts.</title>
        <authorList>
            <person name="Sun X."/>
            <person name="Fei Z."/>
            <person name="Harrison M."/>
        </authorList>
    </citation>
    <scope>NUCLEOTIDE SEQUENCE [LARGE SCALE GENOMIC DNA]</scope>
    <source>
        <strain evidence="1 2">IT104</strain>
    </source>
</reference>
<proteinExistence type="predicted"/>
<dbReference type="AlphaFoldDB" id="A0A397GQX1"/>